<dbReference type="Proteomes" id="UP000286510">
    <property type="component" value="Unassembled WGS sequence"/>
</dbReference>
<proteinExistence type="predicted"/>
<feature type="non-terminal residue" evidence="1">
    <location>
        <position position="187"/>
    </location>
</feature>
<sequence length="187" mass="21454">MPSEPTQPSDVDRAIAFVKRSRSRYVTRNEILDMIIVNATLHQDDATASTRTATLLSRRKPQLVQQVWKEFVEKGSTTTKPQPPPRDMSLRTRLPITSNLATIMQDIVRQWREGRYRTVAKDVAHFLRSQNLLAFDIESQSSMQAAYRSTQRVLAKLGYKMGQKKRGLSLRVCEANINIVICMFRIC</sequence>
<accession>A0A3R7C8D3</accession>
<dbReference type="VEuPathDB" id="FungiDB:H257_18651"/>
<gene>
    <name evidence="1" type="ORF">DYB26_014238</name>
</gene>
<dbReference type="AlphaFoldDB" id="A0A3R7C8D3"/>
<dbReference type="EMBL" id="QUTF01007719">
    <property type="protein sequence ID" value="RHZ39371.1"/>
    <property type="molecule type" value="Genomic_DNA"/>
</dbReference>
<evidence type="ECO:0000313" key="2">
    <source>
        <dbReference type="Proteomes" id="UP000286510"/>
    </source>
</evidence>
<reference evidence="1 2" key="1">
    <citation type="submission" date="2018-08" db="EMBL/GenBank/DDBJ databases">
        <title>Aphanomyces genome sequencing and annotation.</title>
        <authorList>
            <person name="Minardi D."/>
            <person name="Oidtmann B."/>
            <person name="Van Der Giezen M."/>
            <person name="Studholme D.J."/>
        </authorList>
    </citation>
    <scope>NUCLEOTIDE SEQUENCE [LARGE SCALE GENOMIC DNA]</scope>
    <source>
        <strain evidence="1 2">FDL457</strain>
    </source>
</reference>
<protein>
    <submittedName>
        <fullName evidence="1">Uncharacterized protein</fullName>
    </submittedName>
</protein>
<comment type="caution">
    <text evidence="1">The sequence shown here is derived from an EMBL/GenBank/DDBJ whole genome shotgun (WGS) entry which is preliminary data.</text>
</comment>
<organism evidence="1 2">
    <name type="scientific">Aphanomyces astaci</name>
    <name type="common">Crayfish plague agent</name>
    <dbReference type="NCBI Taxonomy" id="112090"/>
    <lineage>
        <taxon>Eukaryota</taxon>
        <taxon>Sar</taxon>
        <taxon>Stramenopiles</taxon>
        <taxon>Oomycota</taxon>
        <taxon>Saprolegniomycetes</taxon>
        <taxon>Saprolegniales</taxon>
        <taxon>Verrucalvaceae</taxon>
        <taxon>Aphanomyces</taxon>
    </lineage>
</organism>
<evidence type="ECO:0000313" key="1">
    <source>
        <dbReference type="EMBL" id="RHZ39371.1"/>
    </source>
</evidence>
<name>A0A3R7C8D3_APHAT</name>